<dbReference type="GO" id="GO:0009306">
    <property type="term" value="P:protein secretion"/>
    <property type="evidence" value="ECO:0007669"/>
    <property type="project" value="UniProtKB-UniRule"/>
</dbReference>
<evidence type="ECO:0000256" key="9">
    <source>
        <dbReference type="RuleBase" id="RU365087"/>
    </source>
</evidence>
<reference evidence="10" key="1">
    <citation type="journal article" date="2021" name="PeerJ">
        <title>Extensive microbial diversity within the chicken gut microbiome revealed by metagenomics and culture.</title>
        <authorList>
            <person name="Gilroy R."/>
            <person name="Ravi A."/>
            <person name="Getino M."/>
            <person name="Pursley I."/>
            <person name="Horton D.L."/>
            <person name="Alikhan N.F."/>
            <person name="Baker D."/>
            <person name="Gharbi K."/>
            <person name="Hall N."/>
            <person name="Watson M."/>
            <person name="Adriaenssens E.M."/>
            <person name="Foster-Nyarko E."/>
            <person name="Jarju S."/>
            <person name="Secka A."/>
            <person name="Antonio M."/>
            <person name="Oren A."/>
            <person name="Chaudhuri R.R."/>
            <person name="La Ragione R."/>
            <person name="Hildebrand F."/>
            <person name="Pallen M.J."/>
        </authorList>
    </citation>
    <scope>NUCLEOTIDE SEQUENCE</scope>
    <source>
        <strain evidence="10">CHK199-9574</strain>
    </source>
</reference>
<dbReference type="InterPro" id="IPR004692">
    <property type="entry name" value="SecG"/>
</dbReference>
<keyword evidence="3 9" id="KW-0813">Transport</keyword>
<keyword evidence="5 9" id="KW-0653">Protein transport</keyword>
<evidence type="ECO:0000256" key="1">
    <source>
        <dbReference type="ARBA" id="ARBA00004141"/>
    </source>
</evidence>
<keyword evidence="6 9" id="KW-1133">Transmembrane helix</keyword>
<gene>
    <name evidence="10" type="primary">secG</name>
    <name evidence="10" type="ORF">H9728_01190</name>
</gene>
<keyword evidence="9" id="KW-1003">Cell membrane</keyword>
<keyword evidence="7 9" id="KW-0811">Translocation</keyword>
<evidence type="ECO:0000256" key="7">
    <source>
        <dbReference type="ARBA" id="ARBA00023010"/>
    </source>
</evidence>
<evidence type="ECO:0000256" key="3">
    <source>
        <dbReference type="ARBA" id="ARBA00022448"/>
    </source>
</evidence>
<evidence type="ECO:0000256" key="2">
    <source>
        <dbReference type="ARBA" id="ARBA00008445"/>
    </source>
</evidence>
<dbReference type="NCBIfam" id="TIGR00810">
    <property type="entry name" value="secG"/>
    <property type="match status" value="1"/>
</dbReference>
<evidence type="ECO:0000313" key="10">
    <source>
        <dbReference type="EMBL" id="HIY77636.1"/>
    </source>
</evidence>
<evidence type="ECO:0000256" key="8">
    <source>
        <dbReference type="ARBA" id="ARBA00023136"/>
    </source>
</evidence>
<dbReference type="GO" id="GO:0015450">
    <property type="term" value="F:protein-transporting ATPase activity"/>
    <property type="evidence" value="ECO:0007669"/>
    <property type="project" value="UniProtKB-UniRule"/>
</dbReference>
<comment type="function">
    <text evidence="9">Involved in protein export. Participates in an early event of protein translocation.</text>
</comment>
<evidence type="ECO:0000313" key="11">
    <source>
        <dbReference type="Proteomes" id="UP000824135"/>
    </source>
</evidence>
<proteinExistence type="inferred from homology"/>
<comment type="similarity">
    <text evidence="2 9">Belongs to the SecG family.</text>
</comment>
<keyword evidence="8 9" id="KW-0472">Membrane</keyword>
<feature type="transmembrane region" description="Helical" evidence="9">
    <location>
        <begin position="82"/>
        <end position="102"/>
    </location>
</feature>
<accession>A0A9D1Z6I4</accession>
<dbReference type="EMBL" id="DXCO01000009">
    <property type="protein sequence ID" value="HIY77636.1"/>
    <property type="molecule type" value="Genomic_DNA"/>
</dbReference>
<protein>
    <recommendedName>
        <fullName evidence="9">Protein-export membrane protein SecG</fullName>
    </recommendedName>
</protein>
<evidence type="ECO:0000256" key="4">
    <source>
        <dbReference type="ARBA" id="ARBA00022692"/>
    </source>
</evidence>
<dbReference type="Pfam" id="PF03840">
    <property type="entry name" value="SecG"/>
    <property type="match status" value="1"/>
</dbReference>
<comment type="caution">
    <text evidence="10">The sequence shown here is derived from an EMBL/GenBank/DDBJ whole genome shotgun (WGS) entry which is preliminary data.</text>
</comment>
<dbReference type="Proteomes" id="UP000824135">
    <property type="component" value="Unassembled WGS sequence"/>
</dbReference>
<evidence type="ECO:0000256" key="5">
    <source>
        <dbReference type="ARBA" id="ARBA00022927"/>
    </source>
</evidence>
<dbReference type="GO" id="GO:0005886">
    <property type="term" value="C:plasma membrane"/>
    <property type="evidence" value="ECO:0007669"/>
    <property type="project" value="UniProtKB-SubCell"/>
</dbReference>
<evidence type="ECO:0000256" key="6">
    <source>
        <dbReference type="ARBA" id="ARBA00022989"/>
    </source>
</evidence>
<feature type="transmembrane region" description="Helical" evidence="9">
    <location>
        <begin position="23"/>
        <end position="48"/>
    </location>
</feature>
<dbReference type="AlphaFoldDB" id="A0A9D1Z6I4"/>
<keyword evidence="4 9" id="KW-0812">Transmembrane</keyword>
<name>A0A9D1Z6I4_9FIRM</name>
<reference evidence="10" key="2">
    <citation type="submission" date="2021-04" db="EMBL/GenBank/DDBJ databases">
        <authorList>
            <person name="Gilroy R."/>
        </authorList>
    </citation>
    <scope>NUCLEOTIDE SEQUENCE</scope>
    <source>
        <strain evidence="10">CHK199-9574</strain>
    </source>
</reference>
<comment type="subcellular location">
    <subcellularLocation>
        <location evidence="9">Cell membrane</location>
        <topology evidence="9">Multi-pass membrane protein</topology>
    </subcellularLocation>
    <subcellularLocation>
        <location evidence="1">Membrane</location>
        <topology evidence="1">Multi-pass membrane protein</topology>
    </subcellularLocation>
</comment>
<organism evidence="10 11">
    <name type="scientific">Candidatus Borkfalkia excrementavium</name>
    <dbReference type="NCBI Taxonomy" id="2838505"/>
    <lineage>
        <taxon>Bacteria</taxon>
        <taxon>Bacillati</taxon>
        <taxon>Bacillota</taxon>
        <taxon>Clostridia</taxon>
        <taxon>Christensenellales</taxon>
        <taxon>Christensenellaceae</taxon>
        <taxon>Candidatus Borkfalkia</taxon>
    </lineage>
</organism>
<sequence length="108" mass="11832">MSDMMSFMYNMLAPMNDDAQYTAYRIVCLILLIAMIVCALAAIILVLIQPGNSTGIDALGGSSETFFGKNKGRSLESKMKRWTVICLVVLAVFAVAFFILQLDGVWGL</sequence>